<dbReference type="AlphaFoldDB" id="A0A7Y3RK10"/>
<feature type="transmembrane region" description="Helical" evidence="1">
    <location>
        <begin position="7"/>
        <end position="27"/>
    </location>
</feature>
<name>A0A7Y3RK10_9PROT</name>
<evidence type="ECO:0000313" key="3">
    <source>
        <dbReference type="Proteomes" id="UP000536835"/>
    </source>
</evidence>
<feature type="transmembrane region" description="Helical" evidence="1">
    <location>
        <begin position="58"/>
        <end position="88"/>
    </location>
</feature>
<keyword evidence="1" id="KW-0472">Membrane</keyword>
<reference evidence="2 3" key="1">
    <citation type="submission" date="2020-05" db="EMBL/GenBank/DDBJ databases">
        <title>Parvularcula mediterraneae sp. nov., isolated from polypropylene straw from shallow seawater of the seashore of Laganas in Zakynthos island, Greece.</title>
        <authorList>
            <person name="Szabo I."/>
            <person name="Al-Omari J."/>
            <person name="Rado J."/>
            <person name="Szerdahelyi G.S."/>
        </authorList>
    </citation>
    <scope>NUCLEOTIDE SEQUENCE [LARGE SCALE GENOMIC DNA]</scope>
    <source>
        <strain evidence="2 3">ZS-1/3</strain>
    </source>
</reference>
<dbReference type="RefSeq" id="WP_173196026.1">
    <property type="nucleotide sequence ID" value="NZ_JABFCX010000002.1"/>
</dbReference>
<evidence type="ECO:0000256" key="1">
    <source>
        <dbReference type="SAM" id="Phobius"/>
    </source>
</evidence>
<keyword evidence="3" id="KW-1185">Reference proteome</keyword>
<organism evidence="2 3">
    <name type="scientific">Parvularcula mediterranea</name>
    <dbReference type="NCBI Taxonomy" id="2732508"/>
    <lineage>
        <taxon>Bacteria</taxon>
        <taxon>Pseudomonadati</taxon>
        <taxon>Pseudomonadota</taxon>
        <taxon>Alphaproteobacteria</taxon>
        <taxon>Parvularculales</taxon>
        <taxon>Parvularculaceae</taxon>
        <taxon>Parvularcula</taxon>
    </lineage>
</organism>
<proteinExistence type="predicted"/>
<protein>
    <submittedName>
        <fullName evidence="2">Uncharacterized protein</fullName>
    </submittedName>
</protein>
<comment type="caution">
    <text evidence="2">The sequence shown here is derived from an EMBL/GenBank/DDBJ whole genome shotgun (WGS) entry which is preliminary data.</text>
</comment>
<keyword evidence="1" id="KW-0812">Transmembrane</keyword>
<keyword evidence="1" id="KW-1133">Transmembrane helix</keyword>
<gene>
    <name evidence="2" type="ORF">HK107_01265</name>
</gene>
<sequence length="101" mass="11052">MRFLGYLFRTLLIAAAPIVLYGAWYVIGQLMYDFGGCSGNAGHGYTCELDDGYATPLVLFGFSVFFVPGLIGIWVCLSFLIAFVVGIWKLITGKKPEEAEA</sequence>
<dbReference type="EMBL" id="JABFCX010000002">
    <property type="protein sequence ID" value="NNU14951.1"/>
    <property type="molecule type" value="Genomic_DNA"/>
</dbReference>
<accession>A0A7Y3RK10</accession>
<evidence type="ECO:0000313" key="2">
    <source>
        <dbReference type="EMBL" id="NNU14951.1"/>
    </source>
</evidence>
<dbReference type="Proteomes" id="UP000536835">
    <property type="component" value="Unassembled WGS sequence"/>
</dbReference>